<accession>A0ABR7CMV3</accession>
<protein>
    <submittedName>
        <fullName evidence="1">Uncharacterized protein</fullName>
    </submittedName>
</protein>
<comment type="caution">
    <text evidence="1">The sequence shown here is derived from an EMBL/GenBank/DDBJ whole genome shotgun (WGS) entry which is preliminary data.</text>
</comment>
<evidence type="ECO:0000313" key="2">
    <source>
        <dbReference type="Proteomes" id="UP000636891"/>
    </source>
</evidence>
<dbReference type="RefSeq" id="WP_186965880.1">
    <property type="nucleotide sequence ID" value="NZ_JACOOK010000003.1"/>
</dbReference>
<keyword evidence="2" id="KW-1185">Reference proteome</keyword>
<dbReference type="Proteomes" id="UP000636891">
    <property type="component" value="Unassembled WGS sequence"/>
</dbReference>
<proteinExistence type="predicted"/>
<dbReference type="EMBL" id="JACOOK010000003">
    <property type="protein sequence ID" value="MBC5616994.1"/>
    <property type="molecule type" value="Genomic_DNA"/>
</dbReference>
<name>A0ABR7CMV3_9BACT</name>
<reference evidence="1 2" key="1">
    <citation type="submission" date="2020-08" db="EMBL/GenBank/DDBJ databases">
        <title>Genome public.</title>
        <authorList>
            <person name="Liu C."/>
            <person name="Sun Q."/>
        </authorList>
    </citation>
    <scope>NUCLEOTIDE SEQUENCE [LARGE SCALE GENOMIC DNA]</scope>
    <source>
        <strain evidence="1 2">New-7</strain>
    </source>
</reference>
<organism evidence="1 2">
    <name type="scientific">Alistipes hominis</name>
    <dbReference type="NCBI Taxonomy" id="2763015"/>
    <lineage>
        <taxon>Bacteria</taxon>
        <taxon>Pseudomonadati</taxon>
        <taxon>Bacteroidota</taxon>
        <taxon>Bacteroidia</taxon>
        <taxon>Bacteroidales</taxon>
        <taxon>Rikenellaceae</taxon>
        <taxon>Alistipes</taxon>
    </lineage>
</organism>
<gene>
    <name evidence="1" type="ORF">H8S08_08190</name>
</gene>
<sequence>MKYNPAATETAVAASTIFFQAVVRLRKSLRRLTAYRRPVAATASIPVREPDKTIAPTTIAQTTPTAYRIRRRPDKAKYRMKGTLSASIEA</sequence>
<evidence type="ECO:0000313" key="1">
    <source>
        <dbReference type="EMBL" id="MBC5616994.1"/>
    </source>
</evidence>